<dbReference type="EMBL" id="CM041546">
    <property type="protein sequence ID" value="KAI3360622.1"/>
    <property type="molecule type" value="Genomic_DNA"/>
</dbReference>
<evidence type="ECO:0000313" key="1">
    <source>
        <dbReference type="EMBL" id="KAI3360622.1"/>
    </source>
</evidence>
<protein>
    <submittedName>
        <fullName evidence="1">Uncharacterized protein</fullName>
    </submittedName>
</protein>
<accession>A0ACB8W0B0</accession>
<dbReference type="Proteomes" id="UP000831701">
    <property type="component" value="Chromosome 16"/>
</dbReference>
<evidence type="ECO:0000313" key="2">
    <source>
        <dbReference type="Proteomes" id="UP000831701"/>
    </source>
</evidence>
<name>A0ACB8W0B0_9TELE</name>
<organism evidence="1 2">
    <name type="scientific">Scortum barcoo</name>
    <name type="common">barcoo grunter</name>
    <dbReference type="NCBI Taxonomy" id="214431"/>
    <lineage>
        <taxon>Eukaryota</taxon>
        <taxon>Metazoa</taxon>
        <taxon>Chordata</taxon>
        <taxon>Craniata</taxon>
        <taxon>Vertebrata</taxon>
        <taxon>Euteleostomi</taxon>
        <taxon>Actinopterygii</taxon>
        <taxon>Neopterygii</taxon>
        <taxon>Teleostei</taxon>
        <taxon>Neoteleostei</taxon>
        <taxon>Acanthomorphata</taxon>
        <taxon>Eupercaria</taxon>
        <taxon>Centrarchiformes</taxon>
        <taxon>Terapontoidei</taxon>
        <taxon>Terapontidae</taxon>
        <taxon>Scortum</taxon>
    </lineage>
</organism>
<sequence length="120" mass="13840">MEHGNMETWKPIMFISRGLSEAEKHYAQIEKEALAVTWACGRSTPYLQGLKFKLETDHKPLVPLLSTKALDELPPRVLRFRLRLMKFTFDIVHVPGKCLITADTFSRAPVKHTHTGRKRQ</sequence>
<reference evidence="1" key="1">
    <citation type="submission" date="2022-04" db="EMBL/GenBank/DDBJ databases">
        <title>Jade perch genome.</title>
        <authorList>
            <person name="Chao B."/>
        </authorList>
    </citation>
    <scope>NUCLEOTIDE SEQUENCE</scope>
    <source>
        <strain evidence="1">CB-2022</strain>
    </source>
</reference>
<keyword evidence="2" id="KW-1185">Reference proteome</keyword>
<gene>
    <name evidence="1" type="ORF">L3Q82_002488</name>
</gene>
<comment type="caution">
    <text evidence="1">The sequence shown here is derived from an EMBL/GenBank/DDBJ whole genome shotgun (WGS) entry which is preliminary data.</text>
</comment>
<proteinExistence type="predicted"/>